<name>A0A059CNN5_EUCGR</name>
<keyword evidence="1" id="KW-0812">Transmembrane</keyword>
<dbReference type="AlphaFoldDB" id="A0A059CNN5"/>
<keyword evidence="1" id="KW-1133">Transmembrane helix</keyword>
<organism evidence="2">
    <name type="scientific">Eucalyptus grandis</name>
    <name type="common">Flooded gum</name>
    <dbReference type="NCBI Taxonomy" id="71139"/>
    <lineage>
        <taxon>Eukaryota</taxon>
        <taxon>Viridiplantae</taxon>
        <taxon>Streptophyta</taxon>
        <taxon>Embryophyta</taxon>
        <taxon>Tracheophyta</taxon>
        <taxon>Spermatophyta</taxon>
        <taxon>Magnoliopsida</taxon>
        <taxon>eudicotyledons</taxon>
        <taxon>Gunneridae</taxon>
        <taxon>Pentapetalae</taxon>
        <taxon>rosids</taxon>
        <taxon>malvids</taxon>
        <taxon>Myrtales</taxon>
        <taxon>Myrtaceae</taxon>
        <taxon>Myrtoideae</taxon>
        <taxon>Eucalypteae</taxon>
        <taxon>Eucalyptus</taxon>
    </lineage>
</organism>
<proteinExistence type="predicted"/>
<sequence>MAVGVTRLGDAAGSPNLAVPGPRRHSRILLCHGRCCWLSRSGCPWSLAWLIPVILLRSCKRCFILLPTILCFFSFPFFFFSLSPFLLYGLYMAVCNF</sequence>
<evidence type="ECO:0000313" key="2">
    <source>
        <dbReference type="EMBL" id="KCW80068.1"/>
    </source>
</evidence>
<gene>
    <name evidence="2" type="ORF">EUGRSUZ_C01399</name>
</gene>
<dbReference type="EMBL" id="KK198755">
    <property type="protein sequence ID" value="KCW80068.1"/>
    <property type="molecule type" value="Genomic_DNA"/>
</dbReference>
<dbReference type="Gramene" id="KCW80068">
    <property type="protein sequence ID" value="KCW80068"/>
    <property type="gene ID" value="EUGRSUZ_C01399"/>
</dbReference>
<accession>A0A059CNN5</accession>
<keyword evidence="1" id="KW-0472">Membrane</keyword>
<feature type="transmembrane region" description="Helical" evidence="1">
    <location>
        <begin position="63"/>
        <end position="91"/>
    </location>
</feature>
<dbReference type="InParanoid" id="A0A059CNN5"/>
<reference evidence="2" key="1">
    <citation type="submission" date="2013-07" db="EMBL/GenBank/DDBJ databases">
        <title>The genome of Eucalyptus grandis.</title>
        <authorList>
            <person name="Schmutz J."/>
            <person name="Hayes R."/>
            <person name="Myburg A."/>
            <person name="Tuskan G."/>
            <person name="Grattapaglia D."/>
            <person name="Rokhsar D.S."/>
        </authorList>
    </citation>
    <scope>NUCLEOTIDE SEQUENCE</scope>
    <source>
        <tissue evidence="2">Leaf extractions</tissue>
    </source>
</reference>
<evidence type="ECO:0000256" key="1">
    <source>
        <dbReference type="SAM" id="Phobius"/>
    </source>
</evidence>
<protein>
    <submittedName>
        <fullName evidence="2">Uncharacterized protein</fullName>
    </submittedName>
</protein>